<keyword evidence="2" id="KW-1185">Reference proteome</keyword>
<reference evidence="1" key="1">
    <citation type="submission" date="2022-03" db="EMBL/GenBank/DDBJ databases">
        <authorList>
            <person name="Martin C."/>
        </authorList>
    </citation>
    <scope>NUCLEOTIDE SEQUENCE</scope>
</reference>
<dbReference type="SUPFAM" id="SSF52402">
    <property type="entry name" value="Adenine nucleotide alpha hydrolases-like"/>
    <property type="match status" value="1"/>
</dbReference>
<dbReference type="EMBL" id="CAIIXF020000004">
    <property type="protein sequence ID" value="CAH1781009.1"/>
    <property type="molecule type" value="Genomic_DNA"/>
</dbReference>
<dbReference type="InterPro" id="IPR014729">
    <property type="entry name" value="Rossmann-like_a/b/a_fold"/>
</dbReference>
<evidence type="ECO:0000313" key="2">
    <source>
        <dbReference type="Proteomes" id="UP000749559"/>
    </source>
</evidence>
<dbReference type="Pfam" id="PF00582">
    <property type="entry name" value="Usp"/>
    <property type="match status" value="1"/>
</dbReference>
<proteinExistence type="predicted"/>
<dbReference type="PANTHER" id="PTHR46989:SF3">
    <property type="entry name" value="USPA DOMAIN-CONTAINING PROTEIN"/>
    <property type="match status" value="1"/>
</dbReference>
<dbReference type="PANTHER" id="PTHR46989">
    <property type="entry name" value="USP DOMAIN-CONTAINING PROTEIN"/>
    <property type="match status" value="1"/>
</dbReference>
<dbReference type="InterPro" id="IPR006016">
    <property type="entry name" value="UspA"/>
</dbReference>
<organism evidence="1 2">
    <name type="scientific">Owenia fusiformis</name>
    <name type="common">Polychaete worm</name>
    <dbReference type="NCBI Taxonomy" id="6347"/>
    <lineage>
        <taxon>Eukaryota</taxon>
        <taxon>Metazoa</taxon>
        <taxon>Spiralia</taxon>
        <taxon>Lophotrochozoa</taxon>
        <taxon>Annelida</taxon>
        <taxon>Polychaeta</taxon>
        <taxon>Sedentaria</taxon>
        <taxon>Canalipalpata</taxon>
        <taxon>Sabellida</taxon>
        <taxon>Oweniida</taxon>
        <taxon>Oweniidae</taxon>
        <taxon>Owenia</taxon>
    </lineage>
</organism>
<dbReference type="Gene3D" id="3.40.50.620">
    <property type="entry name" value="HUPs"/>
    <property type="match status" value="1"/>
</dbReference>
<name>A0A8J1Y2V7_OWEFU</name>
<dbReference type="Proteomes" id="UP000749559">
    <property type="component" value="Unassembled WGS sequence"/>
</dbReference>
<comment type="caution">
    <text evidence="1">The sequence shown here is derived from an EMBL/GenBank/DDBJ whole genome shotgun (WGS) entry which is preliminary data.</text>
</comment>
<evidence type="ECO:0000313" key="1">
    <source>
        <dbReference type="EMBL" id="CAH1781009.1"/>
    </source>
</evidence>
<dbReference type="OrthoDB" id="843225at2759"/>
<protein>
    <submittedName>
        <fullName evidence="1">Uncharacterized protein</fullName>
    </submittedName>
</protein>
<dbReference type="CDD" id="cd23659">
    <property type="entry name" value="USP_At3g01520-like"/>
    <property type="match status" value="1"/>
</dbReference>
<dbReference type="AlphaFoldDB" id="A0A8J1Y2V7"/>
<gene>
    <name evidence="1" type="ORF">OFUS_LOCUS7631</name>
</gene>
<accession>A0A8J1Y2V7</accession>
<sequence length="144" mass="16949">MSENKTVMIPVDASHHAEQAFDWYAEFIHKPTFTVHVFHCHEPLVSHHSFLPGREGVPRHEFEEDKKKIDDLTKKYEEKLASKNITGKVSHKIKQHPGHTIWVLVRYVVPFSAVSRILFSTTRTFLSWLYPRNIIRKFKNIEDS</sequence>